<reference evidence="6 7" key="1">
    <citation type="journal article" date="2017" name="Int. J. Syst. Evol. Microbiol.">
        <title>Desulfovibrio senegalensis sp. nov., a mesophilic sulfate reducer isolated from marine sediment.</title>
        <authorList>
            <person name="Thioye A."/>
            <person name="Gam Z.B.A."/>
            <person name="Mbengue M."/>
            <person name="Cayol J.L."/>
            <person name="Joseph-Bartoli M."/>
            <person name="Toure-Kane C."/>
            <person name="Labat M."/>
        </authorList>
    </citation>
    <scope>NUCLEOTIDE SEQUENCE [LARGE SCALE GENOMIC DNA]</scope>
    <source>
        <strain evidence="6 7">DSM 101509</strain>
    </source>
</reference>
<dbReference type="InterPro" id="IPR051398">
    <property type="entry name" value="Polysacch_Deacetylase"/>
</dbReference>
<dbReference type="InterPro" id="IPR011330">
    <property type="entry name" value="Glyco_hydro/deAcase_b/a-brl"/>
</dbReference>
<feature type="domain" description="Glycosyl transferase family 1" evidence="3">
    <location>
        <begin position="498"/>
        <end position="652"/>
    </location>
</feature>
<dbReference type="InterPro" id="IPR001296">
    <property type="entry name" value="Glyco_trans_1"/>
</dbReference>
<dbReference type="EMBL" id="WAIE01000009">
    <property type="protein sequence ID" value="KAB1439029.1"/>
    <property type="molecule type" value="Genomic_DNA"/>
</dbReference>
<dbReference type="GO" id="GO:0005576">
    <property type="term" value="C:extracellular region"/>
    <property type="evidence" value="ECO:0007669"/>
    <property type="project" value="UniProtKB-SubCell"/>
</dbReference>
<protein>
    <submittedName>
        <fullName evidence="6">Glycosyltransferase</fullName>
    </submittedName>
</protein>
<dbReference type="GO" id="GO:0005975">
    <property type="term" value="P:carbohydrate metabolic process"/>
    <property type="evidence" value="ECO:0007669"/>
    <property type="project" value="InterPro"/>
</dbReference>
<gene>
    <name evidence="6" type="ORF">F8A88_15030</name>
</gene>
<dbReference type="InterPro" id="IPR028098">
    <property type="entry name" value="Glyco_trans_4-like_N"/>
</dbReference>
<dbReference type="PANTHER" id="PTHR34216:SF3">
    <property type="entry name" value="POLY-BETA-1,6-N-ACETYL-D-GLUCOSAMINE N-DEACETYLASE"/>
    <property type="match status" value="1"/>
</dbReference>
<keyword evidence="6" id="KW-0808">Transferase</keyword>
<dbReference type="Pfam" id="PF13439">
    <property type="entry name" value="Glyco_transf_4"/>
    <property type="match status" value="1"/>
</dbReference>
<dbReference type="OrthoDB" id="9814639at2"/>
<dbReference type="Pfam" id="PF01522">
    <property type="entry name" value="Polysacc_deac_1"/>
    <property type="match status" value="1"/>
</dbReference>
<accession>A0A6N6MZL5</accession>
<dbReference type="Gene3D" id="3.40.50.2000">
    <property type="entry name" value="Glycogen Phosphorylase B"/>
    <property type="match status" value="2"/>
</dbReference>
<dbReference type="GO" id="GO:0016810">
    <property type="term" value="F:hydrolase activity, acting on carbon-nitrogen (but not peptide) bonds"/>
    <property type="evidence" value="ECO:0007669"/>
    <property type="project" value="InterPro"/>
</dbReference>
<evidence type="ECO:0000256" key="2">
    <source>
        <dbReference type="ARBA" id="ARBA00022729"/>
    </source>
</evidence>
<feature type="domain" description="Glycosyltransferase subfamily 4-like N-terminal" evidence="5">
    <location>
        <begin position="338"/>
        <end position="482"/>
    </location>
</feature>
<dbReference type="SUPFAM" id="SSF88713">
    <property type="entry name" value="Glycoside hydrolase/deacetylase"/>
    <property type="match status" value="1"/>
</dbReference>
<dbReference type="AlphaFoldDB" id="A0A6N6MZL5"/>
<dbReference type="SUPFAM" id="SSF53756">
    <property type="entry name" value="UDP-Glycosyltransferase/glycogen phosphorylase"/>
    <property type="match status" value="1"/>
</dbReference>
<evidence type="ECO:0000259" key="5">
    <source>
        <dbReference type="Pfam" id="PF13439"/>
    </source>
</evidence>
<dbReference type="RefSeq" id="WP_151151999.1">
    <property type="nucleotide sequence ID" value="NZ_WAIE01000009.1"/>
</dbReference>
<evidence type="ECO:0000259" key="3">
    <source>
        <dbReference type="Pfam" id="PF00534"/>
    </source>
</evidence>
<keyword evidence="2" id="KW-0732">Signal</keyword>
<dbReference type="GO" id="GO:0016757">
    <property type="term" value="F:glycosyltransferase activity"/>
    <property type="evidence" value="ECO:0007669"/>
    <property type="project" value="InterPro"/>
</dbReference>
<dbReference type="CDD" id="cd03801">
    <property type="entry name" value="GT4_PimA-like"/>
    <property type="match status" value="1"/>
</dbReference>
<sequence length="713" mass="80268">MFRSSVPVLCYHSVSNADGGHSPEQFGEHLDAVLAAGYRTITARDLIRSLRGEMRVPRKSVVVTFDDGHVSNWLHAVPELEKRSMTGVFFALTDFVQPGPIRSLADAPANLPLKDAFRMAHMEQDYSQFVNESEIRAMLDKGMEVHSHGCRHQGCYMNMDWQINLGHYKAHWAASCIYPAMNPDWPTYPVGSAYVYNGFWPVFDGSGSPAFRMRSTDERRDFCRKDFARSMRRIRELTGGGEQLFCWPWGHFDPVAEEELKKAGYAGAFTLERGPNCRGTSPYRIHRLGVGSKKSGSWVQQRLRMYSGETTARVFFKGYHKRPEVSSVLYATDSDKLSGGSRQMINNALAMRDMGLRVFVMIAPDSALNEPLANEDGITVVPFDGFRHYLRAGRFLRDLVRRESIDVVHSFHNRAYKMGVIARLMGAKFKLFINRGVISRPNTVFFLWTALSDGVICNSGKCADVLRSHHVLEKRLNVVYNAYNGPDFGEPRPRHKRSMRILYVGNKAPTKGFDTFIEACRLFAEAGPVRDVEFAGVGGLASDALEQLLARPEFASVRERLSLPGRLPHAEVLDEMRHADMLVVSSRMESLPNTLIEAFDLGLPVICTRAGGMPELVRDGVNGFLCEIGDSAAIAARMRELADDFNLRLRMGIINHRIVRGLLLPRHKAANLMSVYQGFPRRELLDIDAIAARDIELPQNEEHDHHDHGESHD</sequence>
<dbReference type="PANTHER" id="PTHR34216">
    <property type="match status" value="1"/>
</dbReference>
<proteinExistence type="predicted"/>
<keyword evidence="7" id="KW-1185">Reference proteome</keyword>
<dbReference type="Proteomes" id="UP000438699">
    <property type="component" value="Unassembled WGS sequence"/>
</dbReference>
<organism evidence="6 7">
    <name type="scientific">Pseudodesulfovibrio senegalensis</name>
    <dbReference type="NCBI Taxonomy" id="1721087"/>
    <lineage>
        <taxon>Bacteria</taxon>
        <taxon>Pseudomonadati</taxon>
        <taxon>Thermodesulfobacteriota</taxon>
        <taxon>Desulfovibrionia</taxon>
        <taxon>Desulfovibrionales</taxon>
        <taxon>Desulfovibrionaceae</taxon>
    </lineage>
</organism>
<name>A0A6N6MZL5_9BACT</name>
<comment type="subcellular location">
    <subcellularLocation>
        <location evidence="1">Secreted</location>
    </subcellularLocation>
</comment>
<comment type="caution">
    <text evidence="6">The sequence shown here is derived from an EMBL/GenBank/DDBJ whole genome shotgun (WGS) entry which is preliminary data.</text>
</comment>
<evidence type="ECO:0000313" key="6">
    <source>
        <dbReference type="EMBL" id="KAB1439029.1"/>
    </source>
</evidence>
<feature type="domain" description="NodB homology" evidence="4">
    <location>
        <begin position="56"/>
        <end position="192"/>
    </location>
</feature>
<evidence type="ECO:0000313" key="7">
    <source>
        <dbReference type="Proteomes" id="UP000438699"/>
    </source>
</evidence>
<dbReference type="InterPro" id="IPR002509">
    <property type="entry name" value="NODB_dom"/>
</dbReference>
<dbReference type="Gene3D" id="3.20.20.370">
    <property type="entry name" value="Glycoside hydrolase/deacetylase"/>
    <property type="match status" value="1"/>
</dbReference>
<evidence type="ECO:0000259" key="4">
    <source>
        <dbReference type="Pfam" id="PF01522"/>
    </source>
</evidence>
<evidence type="ECO:0000256" key="1">
    <source>
        <dbReference type="ARBA" id="ARBA00004613"/>
    </source>
</evidence>
<dbReference type="Pfam" id="PF00534">
    <property type="entry name" value="Glycos_transf_1"/>
    <property type="match status" value="1"/>
</dbReference>